<feature type="region of interest" description="Disordered" evidence="8">
    <location>
        <begin position="928"/>
        <end position="949"/>
    </location>
</feature>
<dbReference type="InterPro" id="IPR003392">
    <property type="entry name" value="PTHD_SSD"/>
</dbReference>
<feature type="transmembrane region" description="Helical" evidence="9">
    <location>
        <begin position="317"/>
        <end position="336"/>
    </location>
</feature>
<dbReference type="WBParaSite" id="ALUE_0000995701-mRNA-1">
    <property type="protein sequence ID" value="ALUE_0000995701-mRNA-1"/>
    <property type="gene ID" value="ALUE_0000995701"/>
</dbReference>
<dbReference type="Proteomes" id="UP000036681">
    <property type="component" value="Unplaced"/>
</dbReference>
<keyword evidence="5 9" id="KW-1133">Transmembrane helix</keyword>
<keyword evidence="4 9" id="KW-0812">Transmembrane</keyword>
<keyword evidence="6 9" id="KW-0472">Membrane</keyword>
<feature type="transmembrane region" description="Helical" evidence="9">
    <location>
        <begin position="348"/>
        <end position="376"/>
    </location>
</feature>
<evidence type="ECO:0000256" key="8">
    <source>
        <dbReference type="SAM" id="MobiDB-lite"/>
    </source>
</evidence>
<evidence type="ECO:0000256" key="1">
    <source>
        <dbReference type="ARBA" id="ARBA00004651"/>
    </source>
</evidence>
<evidence type="ECO:0000256" key="4">
    <source>
        <dbReference type="ARBA" id="ARBA00022692"/>
    </source>
</evidence>
<dbReference type="GO" id="GO:0006897">
    <property type="term" value="P:endocytosis"/>
    <property type="evidence" value="ECO:0007669"/>
    <property type="project" value="TreeGrafter"/>
</dbReference>
<evidence type="ECO:0000259" key="10">
    <source>
        <dbReference type="PROSITE" id="PS50156"/>
    </source>
</evidence>
<keyword evidence="3" id="KW-1003">Cell membrane</keyword>
<dbReference type="SUPFAM" id="SSF82866">
    <property type="entry name" value="Multidrug efflux transporter AcrB transmembrane domain"/>
    <property type="match status" value="2"/>
</dbReference>
<feature type="transmembrane region" description="Helical" evidence="9">
    <location>
        <begin position="382"/>
        <end position="403"/>
    </location>
</feature>
<evidence type="ECO:0000256" key="9">
    <source>
        <dbReference type="SAM" id="Phobius"/>
    </source>
</evidence>
<feature type="transmembrane region" description="Helical" evidence="9">
    <location>
        <begin position="771"/>
        <end position="792"/>
    </location>
</feature>
<sequence length="949" mass="106880">MLRYTALFFYIPLFITAFSTIGLARFNEENRVWYLYSPSNAPSHLEHAIANEFFNDRGGKFWVELPITSRDSGNLLRDGYLEEVEQIADFLQFNLSIPCSINKSGRCSFHDLCSGACNDNQVIPIFRLIYRNESRRLHPNFRLTYPTMHIYNDEYYVGEHFAGVSINNLPITSRDSGNLLRDGYLEEVEQIADFLQFNLSIPCSINKSGRCSFHDLCSGACNDNQVIPIFRLIYRNESRRLHPNFRLTYPTMHIYNDEYYVGEHFAGVSINNVTNRIGWEASLLAYASSFRHPFINISCSSDGMFSSEVRRNGLSCIPYFALSVILVFSFIFVTNHDRSSEIFSYKDAFMVAFFGTLGPLMAVATTFNLMFAFGFAFNSITLVVPFLIIGAGCDDVFIIVHAWRKTNRSDQLDARIAKTMEEAGASITVTSLTNGLSFGVGGLANTPAIRLFCIYAAVGVLIDFIYQITFFAAAMVYEGNRLTKVSEPKSKIALEMQKIQEENYIPESHDGIVSKYCCQLKKWQVHVFINNPPDLSVKSNQLSILEMVSRFESLPHSMGKNSTSLWLRSFLSQVSMFSSEQNNRFFELLGEWLKDNDDGGGRWNDMIRLHHINGSAVGVEKFMFATASAMGDHASWTLRAQLQEEWRQLALKYQHYNVTIFQDNDDGGGRWNDMIRLHHINGSAVGVEKFMFATASAMGDHASWTLRAQLQEEWRQLALKYQHYNVTIFQPYSFYVDQLNSIKPTTASTIVVAMATMALACILMIPSASSIISSTLAMISINVGVFGGLSMFGVYLDPLAMCTTLMSIGFSVDFTAHISYHYYRCPRTWPSDVRLADALRSIGWPMVQAGISTILSVSPLLLIDSYMVLVFIKTIFLVIGLGLLHGIVFLPVLLLTIGASTISDKPPPHPPLARTYVKNKFERVLSVPQPSAGSQGKESLRRIEASHSL</sequence>
<feature type="transmembrane region" description="Helical" evidence="9">
    <location>
        <begin position="747"/>
        <end position="765"/>
    </location>
</feature>
<dbReference type="PROSITE" id="PS50156">
    <property type="entry name" value="SSD"/>
    <property type="match status" value="1"/>
</dbReference>
<feature type="domain" description="SSD" evidence="10">
    <location>
        <begin position="318"/>
        <end position="477"/>
    </location>
</feature>
<feature type="compositionally biased region" description="Basic and acidic residues" evidence="8">
    <location>
        <begin position="938"/>
        <end position="949"/>
    </location>
</feature>
<feature type="transmembrane region" description="Helical" evidence="9">
    <location>
        <begin position="449"/>
        <end position="477"/>
    </location>
</feature>
<comment type="similarity">
    <text evidence="2">Belongs to the patched family.</text>
</comment>
<dbReference type="GO" id="GO:0030659">
    <property type="term" value="C:cytoplasmic vesicle membrane"/>
    <property type="evidence" value="ECO:0007669"/>
    <property type="project" value="TreeGrafter"/>
</dbReference>
<evidence type="ECO:0000256" key="6">
    <source>
        <dbReference type="ARBA" id="ARBA00023136"/>
    </source>
</evidence>
<accession>A0A9J2PJ60</accession>
<dbReference type="GO" id="GO:0018996">
    <property type="term" value="P:molting cycle, collagen and cuticulin-based cuticle"/>
    <property type="evidence" value="ECO:0007669"/>
    <property type="project" value="TreeGrafter"/>
</dbReference>
<dbReference type="PANTHER" id="PTHR10796:SF87">
    <property type="entry name" value="SSD DOMAIN-CONTAINING PROTEIN"/>
    <property type="match status" value="1"/>
</dbReference>
<dbReference type="FunFam" id="1.20.1640.10:FF:000013">
    <property type="entry name" value="PaTched Related family"/>
    <property type="match status" value="1"/>
</dbReference>
<feature type="transmembrane region" description="Helical" evidence="9">
    <location>
        <begin position="423"/>
        <end position="443"/>
    </location>
</feature>
<name>A0A9J2PJ60_ASCLU</name>
<comment type="subcellular location">
    <subcellularLocation>
        <location evidence="1">Cell membrane</location>
        <topology evidence="1">Multi-pass membrane protein</topology>
    </subcellularLocation>
</comment>
<dbReference type="Pfam" id="PF02460">
    <property type="entry name" value="Patched"/>
    <property type="match status" value="1"/>
</dbReference>
<keyword evidence="11" id="KW-1185">Reference proteome</keyword>
<proteinExistence type="inferred from homology"/>
<dbReference type="InterPro" id="IPR051697">
    <property type="entry name" value="Patched_domain-protein"/>
</dbReference>
<organism evidence="11 12">
    <name type="scientific">Ascaris lumbricoides</name>
    <name type="common">Giant roundworm</name>
    <dbReference type="NCBI Taxonomy" id="6252"/>
    <lineage>
        <taxon>Eukaryota</taxon>
        <taxon>Metazoa</taxon>
        <taxon>Ecdysozoa</taxon>
        <taxon>Nematoda</taxon>
        <taxon>Chromadorea</taxon>
        <taxon>Rhabditida</taxon>
        <taxon>Spirurina</taxon>
        <taxon>Ascaridomorpha</taxon>
        <taxon>Ascaridoidea</taxon>
        <taxon>Ascarididae</taxon>
        <taxon>Ascaris</taxon>
    </lineage>
</organism>
<feature type="compositionally biased region" description="Polar residues" evidence="8">
    <location>
        <begin position="928"/>
        <end position="937"/>
    </location>
</feature>
<dbReference type="GO" id="GO:0005886">
    <property type="term" value="C:plasma membrane"/>
    <property type="evidence" value="ECO:0007669"/>
    <property type="project" value="UniProtKB-SubCell"/>
</dbReference>
<evidence type="ECO:0000256" key="5">
    <source>
        <dbReference type="ARBA" id="ARBA00022989"/>
    </source>
</evidence>
<dbReference type="AlphaFoldDB" id="A0A9J2PJ60"/>
<evidence type="ECO:0000256" key="3">
    <source>
        <dbReference type="ARBA" id="ARBA00022475"/>
    </source>
</evidence>
<dbReference type="Gene3D" id="1.20.1640.10">
    <property type="entry name" value="Multidrug efflux transporter AcrB transmembrane domain"/>
    <property type="match status" value="2"/>
</dbReference>
<feature type="transmembrane region" description="Helical" evidence="9">
    <location>
        <begin position="875"/>
        <end position="902"/>
    </location>
</feature>
<evidence type="ECO:0000256" key="7">
    <source>
        <dbReference type="ARBA" id="ARBA00023180"/>
    </source>
</evidence>
<keyword evidence="7" id="KW-0325">Glycoprotein</keyword>
<evidence type="ECO:0000313" key="11">
    <source>
        <dbReference type="Proteomes" id="UP000036681"/>
    </source>
</evidence>
<protein>
    <submittedName>
        <fullName evidence="12">SSD domain-containing protein</fullName>
    </submittedName>
</protein>
<evidence type="ECO:0000256" key="2">
    <source>
        <dbReference type="ARBA" id="ARBA00005585"/>
    </source>
</evidence>
<feature type="transmembrane region" description="Helical" evidence="9">
    <location>
        <begin position="842"/>
        <end position="863"/>
    </location>
</feature>
<evidence type="ECO:0000313" key="12">
    <source>
        <dbReference type="WBParaSite" id="ALUE_0000995701-mRNA-1"/>
    </source>
</evidence>
<reference evidence="12" key="1">
    <citation type="submission" date="2023-03" db="UniProtKB">
        <authorList>
            <consortium name="WormBaseParasite"/>
        </authorList>
    </citation>
    <scope>IDENTIFICATION</scope>
</reference>
<dbReference type="PANTHER" id="PTHR10796">
    <property type="entry name" value="PATCHED-RELATED"/>
    <property type="match status" value="1"/>
</dbReference>
<dbReference type="InterPro" id="IPR000731">
    <property type="entry name" value="SSD"/>
</dbReference>